<dbReference type="PROSITE" id="PS50059">
    <property type="entry name" value="FKBP_PPIASE"/>
    <property type="match status" value="1"/>
</dbReference>
<accession>A0A409XQH0</accession>
<sequence length="184" mass="20027">MKLFAWISAALLATVALAEEAKTPPTELQIETTYLPENCVTKAETGDRIKVHYVSSSKQSLDINKSFIKHAISNQTGTLFSNGNKFDSSLDRGQPLPLTRNVFELLKVASLSNLLYVVGIGQVIKGWDQGLQGMCVNEKRTLTIPAELAYGPRGFGSIIPANSALVFTVELVDLESTGKAREEL</sequence>
<evidence type="ECO:0000313" key="9">
    <source>
        <dbReference type="Proteomes" id="UP000283269"/>
    </source>
</evidence>
<name>A0A409XQH0_PSICY</name>
<feature type="chain" id="PRO_5019232661" description="peptidylprolyl isomerase" evidence="6">
    <location>
        <begin position="19"/>
        <end position="184"/>
    </location>
</feature>
<gene>
    <name evidence="8" type="ORF">CVT25_000179</name>
</gene>
<dbReference type="InParanoid" id="A0A409XQH0"/>
<dbReference type="GO" id="GO:0003755">
    <property type="term" value="F:peptidyl-prolyl cis-trans isomerase activity"/>
    <property type="evidence" value="ECO:0007669"/>
    <property type="project" value="UniProtKB-KW"/>
</dbReference>
<keyword evidence="6" id="KW-0732">Signal</keyword>
<dbReference type="Pfam" id="PF00254">
    <property type="entry name" value="FKBP_C"/>
    <property type="match status" value="1"/>
</dbReference>
<reference evidence="8 9" key="1">
    <citation type="journal article" date="2018" name="Evol. Lett.">
        <title>Horizontal gene cluster transfer increased hallucinogenic mushroom diversity.</title>
        <authorList>
            <person name="Reynolds H.T."/>
            <person name="Vijayakumar V."/>
            <person name="Gluck-Thaler E."/>
            <person name="Korotkin H.B."/>
            <person name="Matheny P.B."/>
            <person name="Slot J.C."/>
        </authorList>
    </citation>
    <scope>NUCLEOTIDE SEQUENCE [LARGE SCALE GENOMIC DNA]</scope>
    <source>
        <strain evidence="8 9">2631</strain>
    </source>
</reference>
<dbReference type="InterPro" id="IPR001179">
    <property type="entry name" value="PPIase_FKBP_dom"/>
</dbReference>
<dbReference type="PANTHER" id="PTHR45779:SF7">
    <property type="entry name" value="PEPTIDYLPROLYL ISOMERASE"/>
    <property type="match status" value="1"/>
</dbReference>
<keyword evidence="3 5" id="KW-0697">Rotamase</keyword>
<evidence type="ECO:0000313" key="8">
    <source>
        <dbReference type="EMBL" id="PPQ92978.1"/>
    </source>
</evidence>
<evidence type="ECO:0000256" key="6">
    <source>
        <dbReference type="SAM" id="SignalP"/>
    </source>
</evidence>
<dbReference type="STRING" id="93625.A0A409XQH0"/>
<evidence type="ECO:0000256" key="2">
    <source>
        <dbReference type="ARBA" id="ARBA00013194"/>
    </source>
</evidence>
<evidence type="ECO:0000256" key="1">
    <source>
        <dbReference type="ARBA" id="ARBA00000971"/>
    </source>
</evidence>
<dbReference type="PANTHER" id="PTHR45779">
    <property type="entry name" value="PEPTIDYLPROLYL ISOMERASE"/>
    <property type="match status" value="1"/>
</dbReference>
<dbReference type="Proteomes" id="UP000283269">
    <property type="component" value="Unassembled WGS sequence"/>
</dbReference>
<proteinExistence type="predicted"/>
<dbReference type="GO" id="GO:0005783">
    <property type="term" value="C:endoplasmic reticulum"/>
    <property type="evidence" value="ECO:0007669"/>
    <property type="project" value="TreeGrafter"/>
</dbReference>
<comment type="caution">
    <text evidence="8">The sequence shown here is derived from an EMBL/GenBank/DDBJ whole genome shotgun (WGS) entry which is preliminary data.</text>
</comment>
<keyword evidence="4 5" id="KW-0413">Isomerase</keyword>
<dbReference type="AlphaFoldDB" id="A0A409XQH0"/>
<dbReference type="EMBL" id="NHYD01000886">
    <property type="protein sequence ID" value="PPQ92978.1"/>
    <property type="molecule type" value="Genomic_DNA"/>
</dbReference>
<feature type="domain" description="PPIase FKBP-type" evidence="7">
    <location>
        <begin position="46"/>
        <end position="175"/>
    </location>
</feature>
<keyword evidence="9" id="KW-1185">Reference proteome</keyword>
<protein>
    <recommendedName>
        <fullName evidence="2 5">peptidylprolyl isomerase</fullName>
        <ecNumber evidence="2 5">5.2.1.8</ecNumber>
    </recommendedName>
</protein>
<dbReference type="SUPFAM" id="SSF54534">
    <property type="entry name" value="FKBP-like"/>
    <property type="match status" value="1"/>
</dbReference>
<dbReference type="OrthoDB" id="1902587at2759"/>
<evidence type="ECO:0000259" key="7">
    <source>
        <dbReference type="PROSITE" id="PS50059"/>
    </source>
</evidence>
<organism evidence="8 9">
    <name type="scientific">Psilocybe cyanescens</name>
    <dbReference type="NCBI Taxonomy" id="93625"/>
    <lineage>
        <taxon>Eukaryota</taxon>
        <taxon>Fungi</taxon>
        <taxon>Dikarya</taxon>
        <taxon>Basidiomycota</taxon>
        <taxon>Agaricomycotina</taxon>
        <taxon>Agaricomycetes</taxon>
        <taxon>Agaricomycetidae</taxon>
        <taxon>Agaricales</taxon>
        <taxon>Agaricineae</taxon>
        <taxon>Strophariaceae</taxon>
        <taxon>Psilocybe</taxon>
    </lineage>
</organism>
<comment type="catalytic activity">
    <reaction evidence="1 5">
        <text>[protein]-peptidylproline (omega=180) = [protein]-peptidylproline (omega=0)</text>
        <dbReference type="Rhea" id="RHEA:16237"/>
        <dbReference type="Rhea" id="RHEA-COMP:10747"/>
        <dbReference type="Rhea" id="RHEA-COMP:10748"/>
        <dbReference type="ChEBI" id="CHEBI:83833"/>
        <dbReference type="ChEBI" id="CHEBI:83834"/>
        <dbReference type="EC" id="5.2.1.8"/>
    </reaction>
</comment>
<evidence type="ECO:0000256" key="3">
    <source>
        <dbReference type="ARBA" id="ARBA00023110"/>
    </source>
</evidence>
<evidence type="ECO:0000256" key="4">
    <source>
        <dbReference type="ARBA" id="ARBA00023235"/>
    </source>
</evidence>
<evidence type="ECO:0000256" key="5">
    <source>
        <dbReference type="PROSITE-ProRule" id="PRU00277"/>
    </source>
</evidence>
<dbReference type="InterPro" id="IPR046357">
    <property type="entry name" value="PPIase_dom_sf"/>
</dbReference>
<feature type="signal peptide" evidence="6">
    <location>
        <begin position="1"/>
        <end position="18"/>
    </location>
</feature>
<dbReference type="InterPro" id="IPR044609">
    <property type="entry name" value="FKBP2/11"/>
</dbReference>
<dbReference type="Gene3D" id="3.10.50.40">
    <property type="match status" value="1"/>
</dbReference>
<dbReference type="EC" id="5.2.1.8" evidence="2 5"/>